<accession>A0A844B483</accession>
<name>A0A844B483_9BURK</name>
<sequence>MTSHHHPLVITLGKSVGFELPEGAQADVLAARLAQYAGVDTTVPVPCEASADPRATRWLGLCLLLAREVMLAGRMPVFDTPRIVSVKPSAAAPQRFAADIELARVDHLQPRCHDMAIKAAFAACAQMGLPQTPPAQIEVVLRDLHKIAGRLQGLNPGGKSTVPVLRVAHGLGMPFIHLGGGVYQLGWGARGRRMDRSAVTQDSAIGARQSQNKVIAAQAMRMAGLPAPEHFVAATLPQAREAAAVLGWPVVVKPTDRDRGEGVFVDVRDEASLAHAFGKAAAMSRSREAIVEKQVAGVCHRLFMAGGKLLYAVKRLPMSVCGDGVHPVDKLVEIELARQALLPPWSRSEIQPIDDAARAALAAGGFSADSVPPKGALVALRRIESTAAGGVDEDVGALVHPENRRIATKAAALFGLTVAGIDIITTDISRPWYDTGAIVNEVNFAPLFGGGEISRRHIPQFLAQLVEGDGRIPVDVFVGGERAVEVATQRWKAQVAAGLRCFFSTADRTAGPAGHLWPMPRKSLHARAQALALDPGVQAMVLVVQDDEFITAGLPLSFAQPAQVVDEALVSSGGKGPLTRRRIDRLLRILGAPAGKD</sequence>
<evidence type="ECO:0000313" key="4">
    <source>
        <dbReference type="Proteomes" id="UP000487350"/>
    </source>
</evidence>
<dbReference type="PROSITE" id="PS50975">
    <property type="entry name" value="ATP_GRASP"/>
    <property type="match status" value="1"/>
</dbReference>
<reference evidence="3 4" key="1">
    <citation type="submission" date="2019-11" db="EMBL/GenBank/DDBJ databases">
        <title>Caenimonas koreensis gen. nov., sp. nov., isolated from activated sludge.</title>
        <authorList>
            <person name="Seung H.R."/>
        </authorList>
    </citation>
    <scope>NUCLEOTIDE SEQUENCE [LARGE SCALE GENOMIC DNA]</scope>
    <source>
        <strain evidence="3 4">EMB320</strain>
    </source>
</reference>
<dbReference type="GO" id="GO:0009432">
    <property type="term" value="P:SOS response"/>
    <property type="evidence" value="ECO:0007669"/>
    <property type="project" value="TreeGrafter"/>
</dbReference>
<dbReference type="AlphaFoldDB" id="A0A844B483"/>
<comment type="caution">
    <text evidence="3">The sequence shown here is derived from an EMBL/GenBank/DDBJ whole genome shotgun (WGS) entry which is preliminary data.</text>
</comment>
<dbReference type="InterPro" id="IPR011761">
    <property type="entry name" value="ATP-grasp"/>
</dbReference>
<dbReference type="PANTHER" id="PTHR21621:SF0">
    <property type="entry name" value="BETA-CITRYLGLUTAMATE SYNTHASE B-RELATED"/>
    <property type="match status" value="1"/>
</dbReference>
<proteinExistence type="predicted"/>
<evidence type="ECO:0000256" key="1">
    <source>
        <dbReference type="PROSITE-ProRule" id="PRU00409"/>
    </source>
</evidence>
<evidence type="ECO:0000313" key="3">
    <source>
        <dbReference type="EMBL" id="MRD49608.1"/>
    </source>
</evidence>
<dbReference type="GO" id="GO:0005737">
    <property type="term" value="C:cytoplasm"/>
    <property type="evidence" value="ECO:0007669"/>
    <property type="project" value="TreeGrafter"/>
</dbReference>
<dbReference type="PANTHER" id="PTHR21621">
    <property type="entry name" value="RIBOSOMAL PROTEIN S6 MODIFICATION PROTEIN"/>
    <property type="match status" value="1"/>
</dbReference>
<dbReference type="Proteomes" id="UP000487350">
    <property type="component" value="Unassembled WGS sequence"/>
</dbReference>
<dbReference type="SUPFAM" id="SSF56059">
    <property type="entry name" value="Glutathione synthetase ATP-binding domain-like"/>
    <property type="match status" value="1"/>
</dbReference>
<dbReference type="GO" id="GO:0018169">
    <property type="term" value="F:ribosomal S6-glutamic acid ligase activity"/>
    <property type="evidence" value="ECO:0007669"/>
    <property type="project" value="TreeGrafter"/>
</dbReference>
<dbReference type="RefSeq" id="WP_153586904.1">
    <property type="nucleotide sequence ID" value="NZ_WJBU01000028.1"/>
</dbReference>
<keyword evidence="4" id="KW-1185">Reference proteome</keyword>
<dbReference type="EMBL" id="WJBU01000028">
    <property type="protein sequence ID" value="MRD49608.1"/>
    <property type="molecule type" value="Genomic_DNA"/>
</dbReference>
<dbReference type="Gene3D" id="3.30.1490.20">
    <property type="entry name" value="ATP-grasp fold, A domain"/>
    <property type="match status" value="1"/>
</dbReference>
<dbReference type="GO" id="GO:0046872">
    <property type="term" value="F:metal ion binding"/>
    <property type="evidence" value="ECO:0007669"/>
    <property type="project" value="InterPro"/>
</dbReference>
<keyword evidence="3" id="KW-0436">Ligase</keyword>
<dbReference type="InterPro" id="IPR013815">
    <property type="entry name" value="ATP_grasp_subdomain_1"/>
</dbReference>
<keyword evidence="1" id="KW-0547">Nucleotide-binding</keyword>
<dbReference type="Gene3D" id="3.30.470.20">
    <property type="entry name" value="ATP-grasp fold, B domain"/>
    <property type="match status" value="1"/>
</dbReference>
<protein>
    <submittedName>
        <fullName evidence="3">Carboxylate--amine ligase</fullName>
    </submittedName>
</protein>
<dbReference type="OrthoDB" id="9803907at2"/>
<feature type="domain" description="ATP-grasp" evidence="2">
    <location>
        <begin position="217"/>
        <end position="474"/>
    </location>
</feature>
<evidence type="ECO:0000259" key="2">
    <source>
        <dbReference type="PROSITE" id="PS50975"/>
    </source>
</evidence>
<gene>
    <name evidence="3" type="ORF">GHT07_20240</name>
</gene>
<keyword evidence="1" id="KW-0067">ATP-binding</keyword>
<organism evidence="3 4">
    <name type="scientific">Caenimonas koreensis DSM 17982</name>
    <dbReference type="NCBI Taxonomy" id="1121255"/>
    <lineage>
        <taxon>Bacteria</taxon>
        <taxon>Pseudomonadati</taxon>
        <taxon>Pseudomonadota</taxon>
        <taxon>Betaproteobacteria</taxon>
        <taxon>Burkholderiales</taxon>
        <taxon>Comamonadaceae</taxon>
        <taxon>Caenimonas</taxon>
    </lineage>
</organism>
<dbReference type="GO" id="GO:0005524">
    <property type="term" value="F:ATP binding"/>
    <property type="evidence" value="ECO:0007669"/>
    <property type="project" value="UniProtKB-UniRule"/>
</dbReference>